<dbReference type="Proteomes" id="UP001274830">
    <property type="component" value="Unassembled WGS sequence"/>
</dbReference>
<dbReference type="Gene3D" id="3.40.50.300">
    <property type="entry name" value="P-loop containing nucleotide triphosphate hydrolases"/>
    <property type="match status" value="1"/>
</dbReference>
<gene>
    <name evidence="4" type="ORF">LTR78_009789</name>
</gene>
<organism evidence="4 5">
    <name type="scientific">Recurvomyces mirabilis</name>
    <dbReference type="NCBI Taxonomy" id="574656"/>
    <lineage>
        <taxon>Eukaryota</taxon>
        <taxon>Fungi</taxon>
        <taxon>Dikarya</taxon>
        <taxon>Ascomycota</taxon>
        <taxon>Pezizomycotina</taxon>
        <taxon>Dothideomycetes</taxon>
        <taxon>Dothideomycetidae</taxon>
        <taxon>Mycosphaerellales</taxon>
        <taxon>Teratosphaeriaceae</taxon>
        <taxon>Recurvomyces</taxon>
    </lineage>
</organism>
<accession>A0AAE0TMN2</accession>
<proteinExistence type="predicted"/>
<evidence type="ECO:0000259" key="3">
    <source>
        <dbReference type="Pfam" id="PF24883"/>
    </source>
</evidence>
<evidence type="ECO:0000313" key="5">
    <source>
        <dbReference type="Proteomes" id="UP001274830"/>
    </source>
</evidence>
<feature type="compositionally biased region" description="Polar residues" evidence="2">
    <location>
        <begin position="7"/>
        <end position="20"/>
    </location>
</feature>
<feature type="region of interest" description="Disordered" evidence="2">
    <location>
        <begin position="1"/>
        <end position="20"/>
    </location>
</feature>
<dbReference type="PANTHER" id="PTHR10039:SF5">
    <property type="entry name" value="NACHT DOMAIN-CONTAINING PROTEIN"/>
    <property type="match status" value="1"/>
</dbReference>
<evidence type="ECO:0000256" key="1">
    <source>
        <dbReference type="ARBA" id="ARBA00022737"/>
    </source>
</evidence>
<reference evidence="4" key="1">
    <citation type="submission" date="2023-07" db="EMBL/GenBank/DDBJ databases">
        <title>Black Yeasts Isolated from many extreme environments.</title>
        <authorList>
            <person name="Coleine C."/>
            <person name="Stajich J.E."/>
            <person name="Selbmann L."/>
        </authorList>
    </citation>
    <scope>NUCLEOTIDE SEQUENCE</scope>
    <source>
        <strain evidence="4">CCFEE 5485</strain>
    </source>
</reference>
<dbReference type="SUPFAM" id="SSF52540">
    <property type="entry name" value="P-loop containing nucleoside triphosphate hydrolases"/>
    <property type="match status" value="1"/>
</dbReference>
<dbReference type="EMBL" id="JAUTXT010000058">
    <property type="protein sequence ID" value="KAK3670335.1"/>
    <property type="molecule type" value="Genomic_DNA"/>
</dbReference>
<feature type="compositionally biased region" description="Polar residues" evidence="2">
    <location>
        <begin position="205"/>
        <end position="228"/>
    </location>
</feature>
<feature type="region of interest" description="Disordered" evidence="2">
    <location>
        <begin position="186"/>
        <end position="246"/>
    </location>
</feature>
<keyword evidence="1" id="KW-0677">Repeat</keyword>
<dbReference type="Pfam" id="PF24883">
    <property type="entry name" value="NPHP3_N"/>
    <property type="match status" value="1"/>
</dbReference>
<evidence type="ECO:0000256" key="2">
    <source>
        <dbReference type="SAM" id="MobiDB-lite"/>
    </source>
</evidence>
<evidence type="ECO:0000313" key="4">
    <source>
        <dbReference type="EMBL" id="KAK3670335.1"/>
    </source>
</evidence>
<dbReference type="PANTHER" id="PTHR10039">
    <property type="entry name" value="AMELOGENIN"/>
    <property type="match status" value="1"/>
</dbReference>
<protein>
    <recommendedName>
        <fullName evidence="3">Nephrocystin 3-like N-terminal domain-containing protein</fullName>
    </recommendedName>
</protein>
<feature type="domain" description="Nephrocystin 3-like N-terminal" evidence="3">
    <location>
        <begin position="249"/>
        <end position="408"/>
    </location>
</feature>
<comment type="caution">
    <text evidence="4">The sequence shown here is derived from an EMBL/GenBank/DDBJ whole genome shotgun (WGS) entry which is preliminary data.</text>
</comment>
<sequence length="414" mass="46318">MLGSRNLLDSASKRSATSKAETAVIKLAGRCEEESKGLIELLAKLKVPARPDGSKPKLKAVQVVLKTMLKNGELESRQRKLKSLERQLCVVRESQDQEFASLKIILDQHGKDVVTRVLDMKDEVQKSLEKLQATVDAGFANIERHRVSVEEKIKIDCIIDSLKYTDMGLRKTMITDAADDQYQWAFGGFEQPPEDDRHTYRPPDASNSGSDSVQSSFANTSTTPGSDAASEDNQSDVGGDSTDEDLNNLEDWLKSDSSLFWICGLPASGKSTVMKFLQRNDSVMAALEQSAPERQVFVLKHYFWVAGSPYQRSCLAMLQNLCYQLLHQRRAVAISACEERFARPQSKRDWTVSELWAMISSIAQVFDVKLFLVIDGLDECAEKEHGLLLKTLATFYALPNVKLVVSSRPWTVFQ</sequence>
<name>A0AAE0TMN2_9PEZI</name>
<dbReference type="InterPro" id="IPR027417">
    <property type="entry name" value="P-loop_NTPase"/>
</dbReference>
<keyword evidence="5" id="KW-1185">Reference proteome</keyword>
<dbReference type="InterPro" id="IPR056884">
    <property type="entry name" value="NPHP3-like_N"/>
</dbReference>
<dbReference type="AlphaFoldDB" id="A0AAE0TMN2"/>